<reference evidence="1 2" key="1">
    <citation type="submission" date="2023-12" db="EMBL/GenBank/DDBJ databases">
        <title>A high-quality genome assembly for Dillenia turbinata (Dilleniales).</title>
        <authorList>
            <person name="Chanderbali A."/>
        </authorList>
    </citation>
    <scope>NUCLEOTIDE SEQUENCE [LARGE SCALE GENOMIC DNA]</scope>
    <source>
        <strain evidence="1">LSX21</strain>
        <tissue evidence="1">Leaf</tissue>
    </source>
</reference>
<proteinExistence type="predicted"/>
<comment type="caution">
    <text evidence="1">The sequence shown here is derived from an EMBL/GenBank/DDBJ whole genome shotgun (WGS) entry which is preliminary data.</text>
</comment>
<dbReference type="Proteomes" id="UP001370490">
    <property type="component" value="Unassembled WGS sequence"/>
</dbReference>
<evidence type="ECO:0000313" key="2">
    <source>
        <dbReference type="Proteomes" id="UP001370490"/>
    </source>
</evidence>
<dbReference type="AlphaFoldDB" id="A0AAN8VAM8"/>
<organism evidence="1 2">
    <name type="scientific">Dillenia turbinata</name>
    <dbReference type="NCBI Taxonomy" id="194707"/>
    <lineage>
        <taxon>Eukaryota</taxon>
        <taxon>Viridiplantae</taxon>
        <taxon>Streptophyta</taxon>
        <taxon>Embryophyta</taxon>
        <taxon>Tracheophyta</taxon>
        <taxon>Spermatophyta</taxon>
        <taxon>Magnoliopsida</taxon>
        <taxon>eudicotyledons</taxon>
        <taxon>Gunneridae</taxon>
        <taxon>Pentapetalae</taxon>
        <taxon>Dilleniales</taxon>
        <taxon>Dilleniaceae</taxon>
        <taxon>Dillenia</taxon>
    </lineage>
</organism>
<gene>
    <name evidence="1" type="ORF">RJ641_010468</name>
</gene>
<name>A0AAN8VAM8_9MAGN</name>
<keyword evidence="2" id="KW-1185">Reference proteome</keyword>
<evidence type="ECO:0000313" key="1">
    <source>
        <dbReference type="EMBL" id="KAK6924268.1"/>
    </source>
</evidence>
<sequence>MYSAIFVGKISGATWFLINNDMATLSVKSCNSNEKLKKSEVNHYIGAGLELGMQGKPYSWQGFSFCPREKIIHGNIKCALFWDVERCLEVEYITGNSSYVGCLFKVYENDLVDAQLVVQFSTQALTMMIF</sequence>
<accession>A0AAN8VAM8</accession>
<dbReference type="EMBL" id="JBAMMX010000017">
    <property type="protein sequence ID" value="KAK6924268.1"/>
    <property type="molecule type" value="Genomic_DNA"/>
</dbReference>
<protein>
    <submittedName>
        <fullName evidence="1">Uncharacterized protein</fullName>
    </submittedName>
</protein>